<evidence type="ECO:0000313" key="2">
    <source>
        <dbReference type="EMBL" id="KAK4230510.1"/>
    </source>
</evidence>
<dbReference type="EMBL" id="MU865298">
    <property type="protein sequence ID" value="KAK4230510.1"/>
    <property type="molecule type" value="Genomic_DNA"/>
</dbReference>
<name>A0AAN7H6S5_9PEZI</name>
<feature type="region of interest" description="Disordered" evidence="1">
    <location>
        <begin position="76"/>
        <end position="103"/>
    </location>
</feature>
<feature type="compositionally biased region" description="Basic and acidic residues" evidence="1">
    <location>
        <begin position="222"/>
        <end position="232"/>
    </location>
</feature>
<organism evidence="2 3">
    <name type="scientific">Podospora fimiseda</name>
    <dbReference type="NCBI Taxonomy" id="252190"/>
    <lineage>
        <taxon>Eukaryota</taxon>
        <taxon>Fungi</taxon>
        <taxon>Dikarya</taxon>
        <taxon>Ascomycota</taxon>
        <taxon>Pezizomycotina</taxon>
        <taxon>Sordariomycetes</taxon>
        <taxon>Sordariomycetidae</taxon>
        <taxon>Sordariales</taxon>
        <taxon>Podosporaceae</taxon>
        <taxon>Podospora</taxon>
    </lineage>
</organism>
<dbReference type="Proteomes" id="UP001301958">
    <property type="component" value="Unassembled WGS sequence"/>
</dbReference>
<feature type="region of interest" description="Disordered" evidence="1">
    <location>
        <begin position="203"/>
        <end position="232"/>
    </location>
</feature>
<proteinExistence type="predicted"/>
<reference evidence="2" key="1">
    <citation type="journal article" date="2023" name="Mol. Phylogenet. Evol.">
        <title>Genome-scale phylogeny and comparative genomics of the fungal order Sordariales.</title>
        <authorList>
            <person name="Hensen N."/>
            <person name="Bonometti L."/>
            <person name="Westerberg I."/>
            <person name="Brannstrom I.O."/>
            <person name="Guillou S."/>
            <person name="Cros-Aarteil S."/>
            <person name="Calhoun S."/>
            <person name="Haridas S."/>
            <person name="Kuo A."/>
            <person name="Mondo S."/>
            <person name="Pangilinan J."/>
            <person name="Riley R."/>
            <person name="LaButti K."/>
            <person name="Andreopoulos B."/>
            <person name="Lipzen A."/>
            <person name="Chen C."/>
            <person name="Yan M."/>
            <person name="Daum C."/>
            <person name="Ng V."/>
            <person name="Clum A."/>
            <person name="Steindorff A."/>
            <person name="Ohm R.A."/>
            <person name="Martin F."/>
            <person name="Silar P."/>
            <person name="Natvig D.O."/>
            <person name="Lalanne C."/>
            <person name="Gautier V."/>
            <person name="Ament-Velasquez S.L."/>
            <person name="Kruys A."/>
            <person name="Hutchinson M.I."/>
            <person name="Powell A.J."/>
            <person name="Barry K."/>
            <person name="Miller A.N."/>
            <person name="Grigoriev I.V."/>
            <person name="Debuchy R."/>
            <person name="Gladieux P."/>
            <person name="Hiltunen Thoren M."/>
            <person name="Johannesson H."/>
        </authorList>
    </citation>
    <scope>NUCLEOTIDE SEQUENCE</scope>
    <source>
        <strain evidence="2">CBS 990.96</strain>
    </source>
</reference>
<comment type="caution">
    <text evidence="2">The sequence shown here is derived from an EMBL/GenBank/DDBJ whole genome shotgun (WGS) entry which is preliminary data.</text>
</comment>
<dbReference type="AlphaFoldDB" id="A0AAN7H6S5"/>
<accession>A0AAN7H6S5</accession>
<keyword evidence="3" id="KW-1185">Reference proteome</keyword>
<feature type="compositionally biased region" description="Basic residues" evidence="1">
    <location>
        <begin position="93"/>
        <end position="103"/>
    </location>
</feature>
<gene>
    <name evidence="2" type="ORF">QBC38DRAFT_29336</name>
</gene>
<sequence>MRKDRNRFYPTIIICHKLKRRGIQLSVLFQSGVRVIGKKNRCSVSTLSISLLLMGLKLSKNWNYRCLVRLGSGLIGKGKKRPSHGASGSKRTGEKKKRKRRSTITHCALEIGRKLPNRPSITGMANTSSPRIGIPSQKSFLIWVSASWCYGHPRLWCAGLLESEEYRAFPKCLLPCLLGGGESSRKAMAHVVHAFSDCHSLKTPPQVPASRQSPSIRPCQNENRRKTGDGCR</sequence>
<protein>
    <submittedName>
        <fullName evidence="2">Uncharacterized protein</fullName>
    </submittedName>
</protein>
<evidence type="ECO:0000256" key="1">
    <source>
        <dbReference type="SAM" id="MobiDB-lite"/>
    </source>
</evidence>
<feature type="compositionally biased region" description="Polar residues" evidence="1">
    <location>
        <begin position="209"/>
        <end position="221"/>
    </location>
</feature>
<reference evidence="2" key="2">
    <citation type="submission" date="2023-05" db="EMBL/GenBank/DDBJ databases">
        <authorList>
            <consortium name="Lawrence Berkeley National Laboratory"/>
            <person name="Steindorff A."/>
            <person name="Hensen N."/>
            <person name="Bonometti L."/>
            <person name="Westerberg I."/>
            <person name="Brannstrom I.O."/>
            <person name="Guillou S."/>
            <person name="Cros-Aarteil S."/>
            <person name="Calhoun S."/>
            <person name="Haridas S."/>
            <person name="Kuo A."/>
            <person name="Mondo S."/>
            <person name="Pangilinan J."/>
            <person name="Riley R."/>
            <person name="Labutti K."/>
            <person name="Andreopoulos B."/>
            <person name="Lipzen A."/>
            <person name="Chen C."/>
            <person name="Yanf M."/>
            <person name="Daum C."/>
            <person name="Ng V."/>
            <person name="Clum A."/>
            <person name="Ohm R."/>
            <person name="Martin F."/>
            <person name="Silar P."/>
            <person name="Natvig D."/>
            <person name="Lalanne C."/>
            <person name="Gautier V."/>
            <person name="Ament-Velasquez S.L."/>
            <person name="Kruys A."/>
            <person name="Hutchinson M.I."/>
            <person name="Powell A.J."/>
            <person name="Barry K."/>
            <person name="Miller A.N."/>
            <person name="Grigoriev I.V."/>
            <person name="Debuchy R."/>
            <person name="Gladieux P."/>
            <person name="Thoren M.H."/>
            <person name="Johannesson H."/>
        </authorList>
    </citation>
    <scope>NUCLEOTIDE SEQUENCE</scope>
    <source>
        <strain evidence="2">CBS 990.96</strain>
    </source>
</reference>
<evidence type="ECO:0000313" key="3">
    <source>
        <dbReference type="Proteomes" id="UP001301958"/>
    </source>
</evidence>